<organism evidence="2">
    <name type="scientific">marine sediment metagenome</name>
    <dbReference type="NCBI Taxonomy" id="412755"/>
    <lineage>
        <taxon>unclassified sequences</taxon>
        <taxon>metagenomes</taxon>
        <taxon>ecological metagenomes</taxon>
    </lineage>
</organism>
<dbReference type="PANTHER" id="PTHR42912">
    <property type="entry name" value="METHYLTRANSFERASE"/>
    <property type="match status" value="1"/>
</dbReference>
<dbReference type="EMBL" id="LAZR01010911">
    <property type="protein sequence ID" value="KKM64377.1"/>
    <property type="molecule type" value="Genomic_DNA"/>
</dbReference>
<dbReference type="InterPro" id="IPR050508">
    <property type="entry name" value="Methyltransf_Superfamily"/>
</dbReference>
<dbReference type="CDD" id="cd02440">
    <property type="entry name" value="AdoMet_MTases"/>
    <property type="match status" value="1"/>
</dbReference>
<feature type="domain" description="Methyltransferase" evidence="1">
    <location>
        <begin position="83"/>
        <end position="205"/>
    </location>
</feature>
<comment type="caution">
    <text evidence="2">The sequence shown here is derived from an EMBL/GenBank/DDBJ whole genome shotgun (WGS) entry which is preliminary data.</text>
</comment>
<dbReference type="Gene3D" id="3.40.50.150">
    <property type="entry name" value="Vaccinia Virus protein VP39"/>
    <property type="match status" value="1"/>
</dbReference>
<evidence type="ECO:0000259" key="1">
    <source>
        <dbReference type="Pfam" id="PF13847"/>
    </source>
</evidence>
<dbReference type="Pfam" id="PF13847">
    <property type="entry name" value="Methyltransf_31"/>
    <property type="match status" value="1"/>
</dbReference>
<gene>
    <name evidence="2" type="ORF">LCGC14_1501980</name>
</gene>
<dbReference type="AlphaFoldDB" id="A0A0F9M595"/>
<name>A0A0F9M595_9ZZZZ</name>
<accession>A0A0F9M595</accession>
<sequence>MGLPDKISGKSKQPGCEEIQAAVRKKYSEVSRSLEGKFTYPTGRDGAHVLGYDLSLLGDMPADVADTFCGVGNPFSIGPVNLGESVLDIGSGAGFDLIMASLMVGPRGRVTGIDLTPAMVDKARENLKAAGITNADVIITGVEDMPCEDSSFDLATSNGVLNLSPLKEKSFREIHRVLKPGGRLQFADIVLKEDLPGKVASSLEAWSD</sequence>
<proteinExistence type="predicted"/>
<reference evidence="2" key="1">
    <citation type="journal article" date="2015" name="Nature">
        <title>Complex archaea that bridge the gap between prokaryotes and eukaryotes.</title>
        <authorList>
            <person name="Spang A."/>
            <person name="Saw J.H."/>
            <person name="Jorgensen S.L."/>
            <person name="Zaremba-Niedzwiedzka K."/>
            <person name="Martijn J."/>
            <person name="Lind A.E."/>
            <person name="van Eijk R."/>
            <person name="Schleper C."/>
            <person name="Guy L."/>
            <person name="Ettema T.J."/>
        </authorList>
    </citation>
    <scope>NUCLEOTIDE SEQUENCE</scope>
</reference>
<dbReference type="GO" id="GO:0008168">
    <property type="term" value="F:methyltransferase activity"/>
    <property type="evidence" value="ECO:0007669"/>
    <property type="project" value="TreeGrafter"/>
</dbReference>
<dbReference type="InterPro" id="IPR025714">
    <property type="entry name" value="Methyltranfer_dom"/>
</dbReference>
<dbReference type="SUPFAM" id="SSF53335">
    <property type="entry name" value="S-adenosyl-L-methionine-dependent methyltransferases"/>
    <property type="match status" value="1"/>
</dbReference>
<protein>
    <recommendedName>
        <fullName evidence="1">Methyltransferase domain-containing protein</fullName>
    </recommendedName>
</protein>
<dbReference type="InterPro" id="IPR029063">
    <property type="entry name" value="SAM-dependent_MTases_sf"/>
</dbReference>
<dbReference type="PANTHER" id="PTHR42912:SF93">
    <property type="entry name" value="N6-ADENOSINE-METHYLTRANSFERASE TMT1A"/>
    <property type="match status" value="1"/>
</dbReference>
<evidence type="ECO:0000313" key="2">
    <source>
        <dbReference type="EMBL" id="KKM64377.1"/>
    </source>
</evidence>